<dbReference type="GeneID" id="93194674"/>
<evidence type="ECO:0000313" key="3">
    <source>
        <dbReference type="EMBL" id="MBO1830992.1"/>
    </source>
</evidence>
<dbReference type="EMBL" id="CP090642">
    <property type="protein sequence ID" value="WFN22258.1"/>
    <property type="molecule type" value="Genomic_DNA"/>
</dbReference>
<feature type="chain" id="PRO_5044557015" evidence="1">
    <location>
        <begin position="24"/>
        <end position="191"/>
    </location>
</feature>
<proteinExistence type="predicted"/>
<evidence type="ECO:0000313" key="4">
    <source>
        <dbReference type="EMBL" id="WFN22258.1"/>
    </source>
</evidence>
<dbReference type="Proteomes" id="UP000611459">
    <property type="component" value="Unassembled WGS sequence"/>
</dbReference>
<dbReference type="Proteomes" id="UP001220209">
    <property type="component" value="Chromosome 3"/>
</dbReference>
<dbReference type="Proteomes" id="UP000664048">
    <property type="component" value="Unassembled WGS sequence"/>
</dbReference>
<gene>
    <name evidence="3" type="ORF">J4M89_16595</name>
    <name evidence="2" type="ORF">JIN94_15055</name>
    <name evidence="4" type="ORF">LXE91_36820</name>
</gene>
<organism evidence="2 5">
    <name type="scientific">Burkholderia contaminans</name>
    <dbReference type="NCBI Taxonomy" id="488447"/>
    <lineage>
        <taxon>Bacteria</taxon>
        <taxon>Pseudomonadati</taxon>
        <taxon>Pseudomonadota</taxon>
        <taxon>Betaproteobacteria</taxon>
        <taxon>Burkholderiales</taxon>
        <taxon>Burkholderiaceae</taxon>
        <taxon>Burkholderia</taxon>
        <taxon>Burkholderia cepacia complex</taxon>
    </lineage>
</organism>
<evidence type="ECO:0000313" key="2">
    <source>
        <dbReference type="EMBL" id="MBK1931204.1"/>
    </source>
</evidence>
<dbReference type="RefSeq" id="WP_046197073.1">
    <property type="nucleotide sequence ID" value="NZ_AP018359.1"/>
</dbReference>
<dbReference type="AlphaFoldDB" id="A0A1E3FNZ7"/>
<dbReference type="EMBL" id="JAGEMX010000005">
    <property type="protein sequence ID" value="MBO1830992.1"/>
    <property type="molecule type" value="Genomic_DNA"/>
</dbReference>
<evidence type="ECO:0000313" key="7">
    <source>
        <dbReference type="Proteomes" id="UP001220209"/>
    </source>
</evidence>
<evidence type="ECO:0000313" key="5">
    <source>
        <dbReference type="Proteomes" id="UP000611459"/>
    </source>
</evidence>
<protein>
    <submittedName>
        <fullName evidence="2">Uncharacterized protein</fullName>
    </submittedName>
</protein>
<sequence>MRTRTFYKFLTGGLAAAISTVSAGAGLRAAWAAHESYASNKLLYRPYAITTQYFDDTSRKYGIYLSNAGLGPAIIKSMTVTVGDRKYTGLGPSIWPQFRADMGVSTTDCFRTGWPLQDGVVKAGEEVPLFTLSSVAKLACHEQMLKLLANNSIVIEIKFASLYGDEFSTTGDMRLNDATAGQLIEQLRHYQ</sequence>
<reference evidence="4 7" key="3">
    <citation type="submission" date="2021-12" db="EMBL/GenBank/DDBJ databases">
        <title>Genomic and phenotypic characterization of three Burkholderia contaminans isolates recovered from different sources.</title>
        <authorList>
            <person name="Lopez De Volder A."/>
            <person name="Fan Y."/>
            <person name="Nunvar J."/>
            <person name="Herrera T."/>
            <person name="Timp W."/>
            <person name="Degrossi J."/>
        </authorList>
    </citation>
    <scope>NUCLEOTIDE SEQUENCE [LARGE SCALE GENOMIC DNA]</scope>
    <source>
        <strain evidence="4 7">LMG 23361</strain>
    </source>
</reference>
<reference evidence="3 6" key="2">
    <citation type="submission" date="2021-03" db="EMBL/GenBank/DDBJ databases">
        <title>Clinical course, treatment and visual outcome of an outbreak of Burkholderia contaminans endophthalmitis following cataract surgery.</title>
        <authorList>
            <person name="Lind C."/>
            <person name="Olsen K."/>
            <person name="Angelsen N.K."/>
            <person name="Krefting E.A."/>
            <person name="Fossen K."/>
            <person name="Gravningen K."/>
            <person name="Depoorter E."/>
            <person name="Vandamme P."/>
            <person name="Bertelsen G."/>
        </authorList>
    </citation>
    <scope>NUCLEOTIDE SEQUENCE [LARGE SCALE GENOMIC DNA]</scope>
    <source>
        <strain evidence="3 6">51242556</strain>
    </source>
</reference>
<evidence type="ECO:0000313" key="6">
    <source>
        <dbReference type="Proteomes" id="UP000664048"/>
    </source>
</evidence>
<keyword evidence="6" id="KW-1185">Reference proteome</keyword>
<feature type="signal peptide" evidence="1">
    <location>
        <begin position="1"/>
        <end position="23"/>
    </location>
</feature>
<reference evidence="2" key="1">
    <citation type="submission" date="2021-01" db="EMBL/GenBank/DDBJ databases">
        <title>Outbreak of Burkholderia contaminns endophthalmitis traced to a clinical ventilation system.</title>
        <authorList>
            <person name="Lipuma J."/>
            <person name="Spilker T."/>
            <person name="Kratholm J."/>
        </authorList>
    </citation>
    <scope>NUCLEOTIDE SEQUENCE</scope>
    <source>
        <strain evidence="2">HI4954</strain>
    </source>
</reference>
<evidence type="ECO:0000256" key="1">
    <source>
        <dbReference type="SAM" id="SignalP"/>
    </source>
</evidence>
<name>A0A1E3FNZ7_9BURK</name>
<dbReference type="OrthoDB" id="9182201at2"/>
<accession>A0A1E3FNZ7</accession>
<keyword evidence="1" id="KW-0732">Signal</keyword>
<dbReference type="EMBL" id="JAENIB010000005">
    <property type="protein sequence ID" value="MBK1931204.1"/>
    <property type="molecule type" value="Genomic_DNA"/>
</dbReference>